<feature type="region of interest" description="Disordered" evidence="1">
    <location>
        <begin position="1"/>
        <end position="27"/>
    </location>
</feature>
<dbReference type="GeneID" id="36331831"/>
<keyword evidence="3" id="KW-1185">Reference proteome</keyword>
<reference evidence="2 3" key="1">
    <citation type="submission" date="2017-04" db="EMBL/GenBank/DDBJ databases">
        <title>Genome Sequence of the Model Brown-Rot Fungus Postia placenta SB12.</title>
        <authorList>
            <consortium name="DOE Joint Genome Institute"/>
            <person name="Gaskell J."/>
            <person name="Kersten P."/>
            <person name="Larrondo L.F."/>
            <person name="Canessa P."/>
            <person name="Martinez D."/>
            <person name="Hibbett D."/>
            <person name="Schmoll M."/>
            <person name="Kubicek C.P."/>
            <person name="Martinez A.T."/>
            <person name="Yadav J."/>
            <person name="Master E."/>
            <person name="Magnuson J.K."/>
            <person name="James T."/>
            <person name="Yaver D."/>
            <person name="Berka R."/>
            <person name="Labutti K."/>
            <person name="Lipzen A."/>
            <person name="Aerts A."/>
            <person name="Barry K."/>
            <person name="Henrissat B."/>
            <person name="Blanchette R."/>
            <person name="Grigoriev I."/>
            <person name="Cullen D."/>
        </authorList>
    </citation>
    <scope>NUCLEOTIDE SEQUENCE [LARGE SCALE GENOMIC DNA]</scope>
    <source>
        <strain evidence="2 3">MAD-698-R-SB12</strain>
    </source>
</reference>
<protein>
    <submittedName>
        <fullName evidence="2">Uncharacterized protein</fullName>
    </submittedName>
</protein>
<dbReference type="RefSeq" id="XP_024334644.1">
    <property type="nucleotide sequence ID" value="XM_024486882.1"/>
</dbReference>
<evidence type="ECO:0000313" key="2">
    <source>
        <dbReference type="EMBL" id="OSX57850.1"/>
    </source>
</evidence>
<dbReference type="EMBL" id="KZ110606">
    <property type="protein sequence ID" value="OSX57850.1"/>
    <property type="molecule type" value="Genomic_DNA"/>
</dbReference>
<dbReference type="AlphaFoldDB" id="A0A1X6MNC5"/>
<feature type="non-terminal residue" evidence="2">
    <location>
        <position position="1"/>
    </location>
</feature>
<evidence type="ECO:0000256" key="1">
    <source>
        <dbReference type="SAM" id="MobiDB-lite"/>
    </source>
</evidence>
<gene>
    <name evidence="2" type="ORF">POSPLADRAFT_1154777</name>
</gene>
<name>A0A1X6MNC5_9APHY</name>
<organism evidence="2 3">
    <name type="scientific">Postia placenta MAD-698-R-SB12</name>
    <dbReference type="NCBI Taxonomy" id="670580"/>
    <lineage>
        <taxon>Eukaryota</taxon>
        <taxon>Fungi</taxon>
        <taxon>Dikarya</taxon>
        <taxon>Basidiomycota</taxon>
        <taxon>Agaricomycotina</taxon>
        <taxon>Agaricomycetes</taxon>
        <taxon>Polyporales</taxon>
        <taxon>Adustoporiaceae</taxon>
        <taxon>Rhodonia</taxon>
    </lineage>
</organism>
<proteinExistence type="predicted"/>
<evidence type="ECO:0000313" key="3">
    <source>
        <dbReference type="Proteomes" id="UP000194127"/>
    </source>
</evidence>
<dbReference type="Proteomes" id="UP000194127">
    <property type="component" value="Unassembled WGS sequence"/>
</dbReference>
<accession>A0A1X6MNC5</accession>
<sequence>GNCDSGPLSPNLDSGKLGEDGSGPGSHVTIEEAEGNLDLQLDGGEGRIDCPVNEQLGDEVVAFDNRASTSPYQGRRREKTLLATRGTKDCLRTKATVVTVHRANFARNECLGGLAAVTAMEMVEKVRRRGDVGQGLNWPKNVAECHGARSWEALPTAAPKRAGGSLERSLEAVRLPQFFEGDRGLLMLDLYWRQVGECGARLSVAVEEEGAGVVEVCNINVIFCVKCVLKSHAVEGFFSHDGWREEGELTPTAPEVTLGFAIHMGPSTAFG</sequence>